<evidence type="ECO:0000256" key="1">
    <source>
        <dbReference type="SAM" id="MobiDB-lite"/>
    </source>
</evidence>
<organism evidence="2">
    <name type="scientific">Cacopsylla melanoneura</name>
    <dbReference type="NCBI Taxonomy" id="428564"/>
    <lineage>
        <taxon>Eukaryota</taxon>
        <taxon>Metazoa</taxon>
        <taxon>Ecdysozoa</taxon>
        <taxon>Arthropoda</taxon>
        <taxon>Hexapoda</taxon>
        <taxon>Insecta</taxon>
        <taxon>Pterygota</taxon>
        <taxon>Neoptera</taxon>
        <taxon>Paraneoptera</taxon>
        <taxon>Hemiptera</taxon>
        <taxon>Sternorrhyncha</taxon>
        <taxon>Psylloidea</taxon>
        <taxon>Psyllidae</taxon>
        <taxon>Psyllinae</taxon>
        <taxon>Cacopsylla</taxon>
    </lineage>
</organism>
<dbReference type="AlphaFoldDB" id="A0A8D9FGT3"/>
<sequence length="108" mass="12001">MLSPIPIETKDVSTTTGTTKLNVEEVYSDTSDEASSLPTDSTDYVPEIQSETSESIEGKQCYGETRKKLLSNTMLFLGVPGNSVFIIDLLVKHIKTQERNILMCLKKK</sequence>
<feature type="region of interest" description="Disordered" evidence="1">
    <location>
        <begin position="27"/>
        <end position="57"/>
    </location>
</feature>
<accession>A0A8D9FGT3</accession>
<reference evidence="2" key="1">
    <citation type="submission" date="2021-05" db="EMBL/GenBank/DDBJ databases">
        <authorList>
            <person name="Alioto T."/>
            <person name="Alioto T."/>
            <person name="Gomez Garrido J."/>
        </authorList>
    </citation>
    <scope>NUCLEOTIDE SEQUENCE</scope>
</reference>
<dbReference type="EMBL" id="HBUF01662646">
    <property type="protein sequence ID" value="CAG6788984.1"/>
    <property type="molecule type" value="Transcribed_RNA"/>
</dbReference>
<feature type="compositionally biased region" description="Polar residues" evidence="1">
    <location>
        <begin position="33"/>
        <end position="42"/>
    </location>
</feature>
<name>A0A8D9FGT3_9HEMI</name>
<evidence type="ECO:0000313" key="2">
    <source>
        <dbReference type="EMBL" id="CAG6788984.1"/>
    </source>
</evidence>
<protein>
    <submittedName>
        <fullName evidence="2">Uncharacterized protein</fullName>
    </submittedName>
</protein>
<proteinExistence type="predicted"/>